<name>A0A178L3X8_9PSED</name>
<dbReference type="RefSeq" id="WP_064309348.1">
    <property type="nucleotide sequence ID" value="NZ_LWCR01000067.1"/>
</dbReference>
<comment type="caution">
    <text evidence="1">The sequence shown here is derived from an EMBL/GenBank/DDBJ whole genome shotgun (WGS) entry which is preliminary data.</text>
</comment>
<gene>
    <name evidence="1" type="ORF">A4V15_08915</name>
</gene>
<evidence type="ECO:0000313" key="2">
    <source>
        <dbReference type="Proteomes" id="UP000078356"/>
    </source>
</evidence>
<reference evidence="1 2" key="1">
    <citation type="submission" date="2016-04" db="EMBL/GenBank/DDBJ databases">
        <title>Draft Genome Sequences of Staphylococcus capitis Strain H36, S. capitis Strain H65, S. cohnii Strain H62, S. hominis Strain H69, Mycobacterium iranicum Strain H39, Plantibacter sp. Strain H53, Pseudomonas oryzihabitans Strain H72, and Microbacterium sp. Strain H83, isolated from residential settings.</title>
        <authorList>
            <person name="Lymperopoulou D."/>
            <person name="Adams R.I."/>
            <person name="Lindow S."/>
            <person name="Coil D.A."/>
            <person name="Jospin G."/>
            <person name="Eisen J.A."/>
        </authorList>
    </citation>
    <scope>NUCLEOTIDE SEQUENCE [LARGE SCALE GENOMIC DNA]</scope>
    <source>
        <strain evidence="1 2">H72</strain>
    </source>
</reference>
<dbReference type="EMBL" id="LWCR01000067">
    <property type="protein sequence ID" value="OAN24151.1"/>
    <property type="molecule type" value="Genomic_DNA"/>
</dbReference>
<accession>A0A178L3X8</accession>
<dbReference type="Proteomes" id="UP000078356">
    <property type="component" value="Unassembled WGS sequence"/>
</dbReference>
<organism evidence="1 2">
    <name type="scientific">Pseudomonas oryzihabitans</name>
    <dbReference type="NCBI Taxonomy" id="47885"/>
    <lineage>
        <taxon>Bacteria</taxon>
        <taxon>Pseudomonadati</taxon>
        <taxon>Pseudomonadota</taxon>
        <taxon>Gammaproteobacteria</taxon>
        <taxon>Pseudomonadales</taxon>
        <taxon>Pseudomonadaceae</taxon>
        <taxon>Pseudomonas</taxon>
    </lineage>
</organism>
<sequence>MSEPAPSTSPSLAAEARRRAYLQALQLDVWVPRTVLPFAAPSRPEALWVEEPEEAPVAARVVRPEPVAKAAPAAAVVEAPTAHRPRIEIPRPSAVKPAAATVVEAEPERVSPPPREPAPRFALQLLQAGRCLLLLELPTGDTLGSRDPAYLLLRDLLRAAGLPDTPRIVSEEPIRWPLLNSGQLDQGPAAACEFVQSFVSGHQERLGEGLGLWLLGGAARRCGGVEDAQLTGVEQDTALGPAWLVPGLDILMEEPAAKARLWQAMRPQRRRWMEQQ</sequence>
<proteinExistence type="predicted"/>
<protein>
    <submittedName>
        <fullName evidence="1">Energy transducer TonB</fullName>
    </submittedName>
</protein>
<dbReference type="AlphaFoldDB" id="A0A178L3X8"/>
<dbReference type="OrthoDB" id="7028983at2"/>
<evidence type="ECO:0000313" key="1">
    <source>
        <dbReference type="EMBL" id="OAN24151.1"/>
    </source>
</evidence>